<evidence type="ECO:0000313" key="3">
    <source>
        <dbReference type="Proteomes" id="UP001319827"/>
    </source>
</evidence>
<protein>
    <submittedName>
        <fullName evidence="2">Uncharacterized protein</fullName>
    </submittedName>
</protein>
<dbReference type="EMBL" id="AP024355">
    <property type="protein sequence ID" value="BCR04338.1"/>
    <property type="molecule type" value="Genomic_DNA"/>
</dbReference>
<reference evidence="2 3" key="1">
    <citation type="journal article" date="2016" name="C (Basel)">
        <title>Selective Growth of and Electricity Production by Marine Exoelectrogenic Bacteria in Self-Aggregated Hydrogel of Microbially Reduced Graphene Oxide.</title>
        <authorList>
            <person name="Yoshida N."/>
            <person name="Goto Y."/>
            <person name="Miyata Y."/>
        </authorList>
    </citation>
    <scope>NUCLEOTIDE SEQUENCE [LARGE SCALE GENOMIC DNA]</scope>
    <source>
        <strain evidence="2 3">NIT-T3</strain>
    </source>
</reference>
<keyword evidence="3" id="KW-1185">Reference proteome</keyword>
<gene>
    <name evidence="2" type="ORF">DESUT3_14070</name>
</gene>
<feature type="region of interest" description="Disordered" evidence="1">
    <location>
        <begin position="12"/>
        <end position="31"/>
    </location>
</feature>
<name>A0ABM8HNE5_9BACT</name>
<evidence type="ECO:0000256" key="1">
    <source>
        <dbReference type="SAM" id="MobiDB-lite"/>
    </source>
</evidence>
<proteinExistence type="predicted"/>
<organism evidence="2 3">
    <name type="scientific">Desulfuromonas versatilis</name>
    <dbReference type="NCBI Taxonomy" id="2802975"/>
    <lineage>
        <taxon>Bacteria</taxon>
        <taxon>Pseudomonadati</taxon>
        <taxon>Thermodesulfobacteriota</taxon>
        <taxon>Desulfuromonadia</taxon>
        <taxon>Desulfuromonadales</taxon>
        <taxon>Desulfuromonadaceae</taxon>
        <taxon>Desulfuromonas</taxon>
    </lineage>
</organism>
<sequence length="86" mass="9554">MALRGLFEEHHAQALPFGEQGRQHPHRAGPDDEDICICHEFIFLSAFSIGQGGGPGKVRHAANLPNHRNNKPKNGNQPRIKADKIR</sequence>
<accession>A0ABM8HNE5</accession>
<reference evidence="2 3" key="2">
    <citation type="journal article" date="2021" name="Int. J. Syst. Evol. Microbiol.">
        <title>Isolation and Polyphasic Characterization of Desulfuromonas versatilis sp. Nov., an Electrogenic Bacteria Capable of Versatile Metabolism Isolated from a Graphene Oxide-Reducing Enrichment Culture.</title>
        <authorList>
            <person name="Xie L."/>
            <person name="Yoshida N."/>
            <person name="Ishii S."/>
            <person name="Meng L."/>
        </authorList>
    </citation>
    <scope>NUCLEOTIDE SEQUENCE [LARGE SCALE GENOMIC DNA]</scope>
    <source>
        <strain evidence="2 3">NIT-T3</strain>
    </source>
</reference>
<dbReference type="Proteomes" id="UP001319827">
    <property type="component" value="Chromosome"/>
</dbReference>
<feature type="region of interest" description="Disordered" evidence="1">
    <location>
        <begin position="52"/>
        <end position="86"/>
    </location>
</feature>
<evidence type="ECO:0000313" key="2">
    <source>
        <dbReference type="EMBL" id="BCR04338.1"/>
    </source>
</evidence>